<keyword evidence="4" id="KW-0676">Redox-active center</keyword>
<dbReference type="Pfam" id="PF13743">
    <property type="entry name" value="Thioredoxin_5"/>
    <property type="match status" value="1"/>
</dbReference>
<evidence type="ECO:0000313" key="6">
    <source>
        <dbReference type="Proteomes" id="UP000024332"/>
    </source>
</evidence>
<dbReference type="InterPro" id="IPR036249">
    <property type="entry name" value="Thioredoxin-like_sf"/>
</dbReference>
<accession>A0A031LMJ9</accession>
<gene>
    <name evidence="5" type="ORF">CM19_08395</name>
</gene>
<dbReference type="RefSeq" id="WP_048099916.1">
    <property type="nucleotide sequence ID" value="NZ_JFZT01000045.1"/>
</dbReference>
<dbReference type="PANTHER" id="PTHR13887">
    <property type="entry name" value="GLUTATHIONE S-TRANSFERASE KAPPA"/>
    <property type="match status" value="1"/>
</dbReference>
<comment type="caution">
    <text evidence="5">The sequence shown here is derived from an EMBL/GenBank/DDBJ whole genome shotgun (WGS) entry which is preliminary data.</text>
</comment>
<evidence type="ECO:0000313" key="5">
    <source>
        <dbReference type="EMBL" id="EZQ04726.1"/>
    </source>
</evidence>
<dbReference type="EMBL" id="JFZT01000045">
    <property type="protein sequence ID" value="EZQ04726.1"/>
    <property type="molecule type" value="Genomic_DNA"/>
</dbReference>
<dbReference type="PANTHER" id="PTHR13887:SF14">
    <property type="entry name" value="DISULFIDE BOND FORMATION PROTEIN D"/>
    <property type="match status" value="1"/>
</dbReference>
<organism evidence="5 6">
    <name type="scientific">Candidatus Acidianus copahuensis</name>
    <dbReference type="NCBI Taxonomy" id="1160895"/>
    <lineage>
        <taxon>Archaea</taxon>
        <taxon>Thermoproteota</taxon>
        <taxon>Thermoprotei</taxon>
        <taxon>Sulfolobales</taxon>
        <taxon>Sulfolobaceae</taxon>
        <taxon>Acidianus</taxon>
    </lineage>
</organism>
<dbReference type="Gene3D" id="3.40.30.10">
    <property type="entry name" value="Glutaredoxin"/>
    <property type="match status" value="1"/>
</dbReference>
<evidence type="ECO:0000256" key="4">
    <source>
        <dbReference type="ARBA" id="ARBA00023284"/>
    </source>
</evidence>
<dbReference type="SUPFAM" id="SSF52833">
    <property type="entry name" value="Thioredoxin-like"/>
    <property type="match status" value="1"/>
</dbReference>
<reference evidence="5 6" key="1">
    <citation type="submission" date="2014-03" db="EMBL/GenBank/DDBJ databases">
        <title>Draft genome sequence of the novel thermoacidophilic archaea Acidianus copahuensis ALE1 strain, isolated from Copahue volcanic area in Neuquen Argentina.</title>
        <authorList>
            <person name="Urbieta M.S."/>
            <person name="Rascovan N."/>
            <person name="Castro C."/>
            <person name="Revale S."/>
            <person name="Giaveno M.A."/>
            <person name="Vazquez M.P."/>
            <person name="Donati E.R."/>
        </authorList>
    </citation>
    <scope>NUCLEOTIDE SEQUENCE [LARGE SCALE GENOMIC DNA]</scope>
    <source>
        <strain evidence="5 6">ALE1</strain>
    </source>
</reference>
<keyword evidence="1" id="KW-0732">Signal</keyword>
<dbReference type="OrthoDB" id="359198at2157"/>
<dbReference type="STRING" id="1160895.CM19_08395"/>
<evidence type="ECO:0000256" key="1">
    <source>
        <dbReference type="ARBA" id="ARBA00022729"/>
    </source>
</evidence>
<dbReference type="GO" id="GO:0016491">
    <property type="term" value="F:oxidoreductase activity"/>
    <property type="evidence" value="ECO:0007669"/>
    <property type="project" value="UniProtKB-KW"/>
</dbReference>
<dbReference type="AlphaFoldDB" id="A0A031LMJ9"/>
<keyword evidence="6" id="KW-1185">Reference proteome</keyword>
<dbReference type="Proteomes" id="UP000024332">
    <property type="component" value="Unassembled WGS sequence"/>
</dbReference>
<name>A0A031LMJ9_9CREN</name>
<evidence type="ECO:0000256" key="3">
    <source>
        <dbReference type="ARBA" id="ARBA00023157"/>
    </source>
</evidence>
<proteinExistence type="predicted"/>
<sequence>MIEFKFFHDVLCPYCFVTSRRLANVVNEYKEQVKIIHKSFMMISSLDDLKTIAPTEEDAREVFKNEFSILKRYIPDYDPDKVIGKGKITYVWSLPPQMACKAAEFQKGNEGHWEYYKRAQEKFFFEGDNVSSDEVLIEVAQEIGLDIERFRQDFKSKKAKLAVIQDEEEAHAMGIRGVPAILLNDMWLIRGVQNEEYYKTVIEDMLKYGEPKRIELKPYWEQES</sequence>
<protein>
    <submittedName>
        <fullName evidence="5">DSBA oxidoreductase</fullName>
    </submittedName>
</protein>
<keyword evidence="3" id="KW-1015">Disulfide bond</keyword>
<evidence type="ECO:0000256" key="2">
    <source>
        <dbReference type="ARBA" id="ARBA00023002"/>
    </source>
</evidence>
<keyword evidence="2" id="KW-0560">Oxidoreductase</keyword>